<feature type="compositionally biased region" description="Basic and acidic residues" evidence="1">
    <location>
        <begin position="287"/>
        <end position="304"/>
    </location>
</feature>
<keyword evidence="4" id="KW-1185">Reference proteome</keyword>
<reference evidence="3 4" key="1">
    <citation type="submission" date="2024-02" db="EMBL/GenBank/DDBJ databases">
        <authorList>
            <person name="Chen Y."/>
            <person name="Shah S."/>
            <person name="Dougan E. K."/>
            <person name="Thang M."/>
            <person name="Chan C."/>
        </authorList>
    </citation>
    <scope>NUCLEOTIDE SEQUENCE [LARGE SCALE GENOMIC DNA]</scope>
</reference>
<evidence type="ECO:0000313" key="4">
    <source>
        <dbReference type="Proteomes" id="UP001642464"/>
    </source>
</evidence>
<dbReference type="Proteomes" id="UP001642464">
    <property type="component" value="Unassembled WGS sequence"/>
</dbReference>
<proteinExistence type="predicted"/>
<dbReference type="InterPro" id="IPR057191">
    <property type="entry name" value="DUF7869"/>
</dbReference>
<evidence type="ECO:0000259" key="2">
    <source>
        <dbReference type="Pfam" id="PF25273"/>
    </source>
</evidence>
<evidence type="ECO:0000256" key="1">
    <source>
        <dbReference type="SAM" id="MobiDB-lite"/>
    </source>
</evidence>
<accession>A0ABP0LIY1</accession>
<organism evidence="3 4">
    <name type="scientific">Durusdinium trenchii</name>
    <dbReference type="NCBI Taxonomy" id="1381693"/>
    <lineage>
        <taxon>Eukaryota</taxon>
        <taxon>Sar</taxon>
        <taxon>Alveolata</taxon>
        <taxon>Dinophyceae</taxon>
        <taxon>Suessiales</taxon>
        <taxon>Symbiodiniaceae</taxon>
        <taxon>Durusdinium</taxon>
    </lineage>
</organism>
<dbReference type="PANTHER" id="PTHR33153:SF3">
    <property type="entry name" value="TRAFFICKING PROTEIN PARTICLE COMPLEX SUBUNIT 11 DOMAIN-CONTAINING PROTEIN"/>
    <property type="match status" value="1"/>
</dbReference>
<feature type="region of interest" description="Disordered" evidence="1">
    <location>
        <begin position="287"/>
        <end position="320"/>
    </location>
</feature>
<gene>
    <name evidence="3" type="ORF">SCF082_LOCUS22648</name>
</gene>
<dbReference type="PANTHER" id="PTHR33153">
    <property type="entry name" value="MYND-TYPE DOMAIN-CONTAINING PROTEIN"/>
    <property type="match status" value="1"/>
</dbReference>
<name>A0ABP0LIY1_9DINO</name>
<dbReference type="Pfam" id="PF25273">
    <property type="entry name" value="DUF7869"/>
    <property type="match status" value="1"/>
</dbReference>
<comment type="caution">
    <text evidence="3">The sequence shown here is derived from an EMBL/GenBank/DDBJ whole genome shotgun (WGS) entry which is preliminary data.</text>
</comment>
<dbReference type="EMBL" id="CAXAMM010016269">
    <property type="protein sequence ID" value="CAK9038524.1"/>
    <property type="molecule type" value="Genomic_DNA"/>
</dbReference>
<sequence>MASGLPDSVSGDGVRAAVKITSFQLSEIYLRPTNDTDAVTKYITAVMAMLGAWSSWLDHLPQETRMADLPLLFGFVISMMFKLTSDVGGALLQPRLGLDLMPRRPEEQVFRSFEGFIEKLNEELEDGLGKVVAFACQLIEAHGLLFDQLLNACLHFDYTDYLARWASLAKLDQDQIAFDSMKELVIRSGDDYLTSWCVLGSKRFSKLWQAARDQEPAPPVDLRFLKRPCGKIGSDEQSQVRGDVCSFLEYIYESVAETLPDFRDELGSTTDVSVNVADPYCVELQAESRKRPSEEDLENVDLRPKSKPRKRKGQVDINQSRASAVKEECWLPPSSMKEYWEQYRVQSALGKPASFPTFWRVWLGEFRFMQIRASSQHSQCSTCVRHRFLVKSLGRHLRARDLQQRFYWQHLREQYLDRLEYYRLRSLSRQRDGRFICIIQDGMDQGKVALPRSPWMQSKEFAQFKIHRPKLHLSLTLVHGYFLLWTISHPETMKDSNASIETLSHALHLLETKHGVCLRGCSLSIHADNICREVKNNFFFKWAAAQTSSGNIRNVCVRFLRSGHSHEDVDQCFGRLSRHYAKLKTAQSPSDFEASTVRFANDMHRPHEPARYVATMPRTRDWKGWHGGCVPIHLVGIGGPGAPHEFSFCRRSDEDLRGQVIDEDACTAFKRLLAHPQDVILRT</sequence>
<feature type="domain" description="DUF7869" evidence="2">
    <location>
        <begin position="470"/>
        <end position="586"/>
    </location>
</feature>
<evidence type="ECO:0000313" key="3">
    <source>
        <dbReference type="EMBL" id="CAK9038524.1"/>
    </source>
</evidence>
<protein>
    <recommendedName>
        <fullName evidence="2">DUF7869 domain-containing protein</fullName>
    </recommendedName>
</protein>